<feature type="transmembrane region" description="Helical" evidence="8">
    <location>
        <begin position="458"/>
        <end position="477"/>
    </location>
</feature>
<evidence type="ECO:0000313" key="9">
    <source>
        <dbReference type="EMBL" id="NKE47844.1"/>
    </source>
</evidence>
<feature type="region of interest" description="Disordered" evidence="7">
    <location>
        <begin position="589"/>
        <end position="608"/>
    </location>
</feature>
<evidence type="ECO:0000256" key="2">
    <source>
        <dbReference type="ARBA" id="ARBA00008821"/>
    </source>
</evidence>
<feature type="transmembrane region" description="Helical" evidence="8">
    <location>
        <begin position="398"/>
        <end position="415"/>
    </location>
</feature>
<comment type="caution">
    <text evidence="9">The sequence shown here is derived from an EMBL/GenBank/DDBJ whole genome shotgun (WGS) entry which is preliminary data.</text>
</comment>
<feature type="transmembrane region" description="Helical" evidence="8">
    <location>
        <begin position="157"/>
        <end position="177"/>
    </location>
</feature>
<feature type="transmembrane region" description="Helical" evidence="8">
    <location>
        <begin position="368"/>
        <end position="392"/>
    </location>
</feature>
<comment type="similarity">
    <text evidence="2">Belongs to the nucleobase:cation symporter-2 (NCS2) (TC 2.A.40) family.</text>
</comment>
<accession>A0ABX1F645</accession>
<organism evidence="9 10">
    <name type="scientific">Falsiroseomonas frigidaquae</name>
    <dbReference type="NCBI Taxonomy" id="487318"/>
    <lineage>
        <taxon>Bacteria</taxon>
        <taxon>Pseudomonadati</taxon>
        <taxon>Pseudomonadota</taxon>
        <taxon>Alphaproteobacteria</taxon>
        <taxon>Acetobacterales</taxon>
        <taxon>Roseomonadaceae</taxon>
        <taxon>Falsiroseomonas</taxon>
    </lineage>
</organism>
<keyword evidence="4 8" id="KW-0812">Transmembrane</keyword>
<name>A0ABX1F645_9PROT</name>
<dbReference type="PANTHER" id="PTHR42810:SF4">
    <property type="entry name" value="URIC ACID TRANSPORTER UACT"/>
    <property type="match status" value="1"/>
</dbReference>
<comment type="subcellular location">
    <subcellularLocation>
        <location evidence="1">Membrane</location>
        <topology evidence="1">Multi-pass membrane protein</topology>
    </subcellularLocation>
</comment>
<feature type="transmembrane region" description="Helical" evidence="8">
    <location>
        <begin position="213"/>
        <end position="232"/>
    </location>
</feature>
<keyword evidence="3" id="KW-0813">Transport</keyword>
<evidence type="ECO:0000256" key="4">
    <source>
        <dbReference type="ARBA" id="ARBA00022692"/>
    </source>
</evidence>
<protein>
    <recommendedName>
        <fullName evidence="11">Xanthine/uracil/vitamin C permease</fullName>
    </recommendedName>
</protein>
<proteinExistence type="inferred from homology"/>
<evidence type="ECO:0000256" key="1">
    <source>
        <dbReference type="ARBA" id="ARBA00004141"/>
    </source>
</evidence>
<dbReference type="RefSeq" id="WP_168053600.1">
    <property type="nucleotide sequence ID" value="NZ_JAATJR010000007.1"/>
</dbReference>
<evidence type="ECO:0000256" key="3">
    <source>
        <dbReference type="ARBA" id="ARBA00022448"/>
    </source>
</evidence>
<dbReference type="Proteomes" id="UP000765160">
    <property type="component" value="Unassembled WGS sequence"/>
</dbReference>
<reference evidence="9 10" key="1">
    <citation type="submission" date="2020-03" db="EMBL/GenBank/DDBJ databases">
        <title>Roseomonas selenitidurans sp. nov. isolated from soil.</title>
        <authorList>
            <person name="Liu H."/>
        </authorList>
    </citation>
    <scope>NUCLEOTIDE SEQUENCE [LARGE SCALE GENOMIC DNA]</scope>
    <source>
        <strain evidence="9 10">JCM 15073</strain>
    </source>
</reference>
<feature type="transmembrane region" description="Helical" evidence="8">
    <location>
        <begin position="278"/>
        <end position="303"/>
    </location>
</feature>
<keyword evidence="10" id="KW-1185">Reference proteome</keyword>
<feature type="transmembrane region" description="Helical" evidence="8">
    <location>
        <begin position="105"/>
        <end position="125"/>
    </location>
</feature>
<feature type="transmembrane region" description="Helical" evidence="8">
    <location>
        <begin position="189"/>
        <end position="207"/>
    </location>
</feature>
<sequence>MVARSSSIPRAFRIICRHVAQGHWHQGSSRIRPHSGSLASPLHRLFAPRADRPTSRPPQIEHGVEDRPGAAQTLGLAAQQIGIQSIYLILPGLVGAHFGLLPLDILNFVSLSVVAIALAGLLQALPRGPIGSGYPIAAIPTPIFVAVYLAATPGVGLAAVSAAALVTGLIGVLLAGTLRRLQKVVPTEVAGVVILLIGVSLLPRALAATGPTTAHAALALVTLAVMMGVALRGGKLSRFAVLVGAGCGTLVALAHGIGVSDGAMLRAAPWFALPRPMLPALGGFDLAMLPPFIVALLACFASWAGDLVAFQRAADGGWRRPDTPPIRRGLLAHSIAFATTAALGGMPPGSSSACVGLSIATRVLARRVAIWGSVGLLALACCPKLLALLLALPDPVEAAMLLYVCCFMIATGCQLMGQRMLDTRRTFTVGLGIAIGIGTLLRVPVFEEFLPPMLQAPVTAGALVAILLNLLTAPLVAQRTDFTIRPGAGMNQALLDEVEALGGGWGARRETMSHVGHALLELEELLASRGVAEIRVQATYATDQVQIIAAWDGAQLPRPSPRPSATDLEGPAVAQEAFALWLATRNADRVDQRQRPDGGEELRLAFAD</sequence>
<evidence type="ECO:0000256" key="5">
    <source>
        <dbReference type="ARBA" id="ARBA00022989"/>
    </source>
</evidence>
<feature type="transmembrane region" description="Helical" evidence="8">
    <location>
        <begin position="427"/>
        <end position="446"/>
    </location>
</feature>
<dbReference type="PANTHER" id="PTHR42810">
    <property type="entry name" value="PURINE PERMEASE C1399.01C-RELATED"/>
    <property type="match status" value="1"/>
</dbReference>
<feature type="transmembrane region" description="Helical" evidence="8">
    <location>
        <begin position="239"/>
        <end position="258"/>
    </location>
</feature>
<evidence type="ECO:0000313" key="10">
    <source>
        <dbReference type="Proteomes" id="UP000765160"/>
    </source>
</evidence>
<dbReference type="InterPro" id="IPR006043">
    <property type="entry name" value="NCS2"/>
</dbReference>
<gene>
    <name evidence="9" type="ORF">HB662_23915</name>
</gene>
<dbReference type="EMBL" id="JAAVTX010000007">
    <property type="protein sequence ID" value="NKE47844.1"/>
    <property type="molecule type" value="Genomic_DNA"/>
</dbReference>
<keyword evidence="6 8" id="KW-0472">Membrane</keyword>
<evidence type="ECO:0000256" key="8">
    <source>
        <dbReference type="SAM" id="Phobius"/>
    </source>
</evidence>
<evidence type="ECO:0008006" key="11">
    <source>
        <dbReference type="Google" id="ProtNLM"/>
    </source>
</evidence>
<evidence type="ECO:0000256" key="7">
    <source>
        <dbReference type="SAM" id="MobiDB-lite"/>
    </source>
</evidence>
<keyword evidence="5 8" id="KW-1133">Transmembrane helix</keyword>
<evidence type="ECO:0000256" key="6">
    <source>
        <dbReference type="ARBA" id="ARBA00023136"/>
    </source>
</evidence>
<feature type="transmembrane region" description="Helical" evidence="8">
    <location>
        <begin position="132"/>
        <end position="151"/>
    </location>
</feature>
<dbReference type="Pfam" id="PF00860">
    <property type="entry name" value="Xan_ur_permease"/>
    <property type="match status" value="1"/>
</dbReference>